<keyword evidence="6" id="KW-0687">Ribonucleoprotein</keyword>
<dbReference type="Proteomes" id="UP000076727">
    <property type="component" value="Unassembled WGS sequence"/>
</dbReference>
<dbReference type="EMBL" id="KV429127">
    <property type="protein sequence ID" value="KZT64493.1"/>
    <property type="molecule type" value="Genomic_DNA"/>
</dbReference>
<protein>
    <recommendedName>
        <fullName evidence="7">Small ribosomal subunit protein mS29</fullName>
    </recommendedName>
</protein>
<keyword evidence="4" id="KW-0689">Ribosomal protein</keyword>
<reference evidence="8 9" key="1">
    <citation type="journal article" date="2016" name="Mol. Biol. Evol.">
        <title>Comparative Genomics of Early-Diverging Mushroom-Forming Fungi Provides Insights into the Origins of Lignocellulose Decay Capabilities.</title>
        <authorList>
            <person name="Nagy L.G."/>
            <person name="Riley R."/>
            <person name="Tritt A."/>
            <person name="Adam C."/>
            <person name="Daum C."/>
            <person name="Floudas D."/>
            <person name="Sun H."/>
            <person name="Yadav J.S."/>
            <person name="Pangilinan J."/>
            <person name="Larsson K.H."/>
            <person name="Matsuura K."/>
            <person name="Barry K."/>
            <person name="Labutti K."/>
            <person name="Kuo R."/>
            <person name="Ohm R.A."/>
            <person name="Bhattacharya S.S."/>
            <person name="Shirouzu T."/>
            <person name="Yoshinaga Y."/>
            <person name="Martin F.M."/>
            <person name="Grigoriev I.V."/>
            <person name="Hibbett D.S."/>
        </authorList>
    </citation>
    <scope>NUCLEOTIDE SEQUENCE [LARGE SCALE GENOMIC DNA]</scope>
    <source>
        <strain evidence="8 9">L-15889</strain>
    </source>
</reference>
<dbReference type="PANTHER" id="PTHR12810:SF0">
    <property type="entry name" value="SMALL RIBOSOMAL SUBUNIT PROTEIN MS29"/>
    <property type="match status" value="1"/>
</dbReference>
<comment type="subcellular location">
    <subcellularLocation>
        <location evidence="1">Mitochondrion</location>
    </subcellularLocation>
</comment>
<evidence type="ECO:0000313" key="8">
    <source>
        <dbReference type="EMBL" id="KZT64493.1"/>
    </source>
</evidence>
<dbReference type="InterPro" id="IPR027417">
    <property type="entry name" value="P-loop_NTPase"/>
</dbReference>
<evidence type="ECO:0000256" key="2">
    <source>
        <dbReference type="ARBA" id="ARBA00009863"/>
    </source>
</evidence>
<gene>
    <name evidence="8" type="ORF">DAEQUDRAFT_678488</name>
</gene>
<evidence type="ECO:0000256" key="6">
    <source>
        <dbReference type="ARBA" id="ARBA00023274"/>
    </source>
</evidence>
<dbReference type="SUPFAM" id="SSF52540">
    <property type="entry name" value="P-loop containing nucleoside triphosphate hydrolases"/>
    <property type="match status" value="1"/>
</dbReference>
<evidence type="ECO:0000256" key="4">
    <source>
        <dbReference type="ARBA" id="ARBA00022980"/>
    </source>
</evidence>
<keyword evidence="9" id="KW-1185">Reference proteome</keyword>
<dbReference type="PANTHER" id="PTHR12810">
    <property type="entry name" value="MITOCHONDRIAL 28S RIBOSOMAL PROTEIN S29"/>
    <property type="match status" value="1"/>
</dbReference>
<name>A0A165LJE8_9APHY</name>
<evidence type="ECO:0000256" key="5">
    <source>
        <dbReference type="ARBA" id="ARBA00023128"/>
    </source>
</evidence>
<dbReference type="STRING" id="1314783.A0A165LJE8"/>
<dbReference type="GO" id="GO:0003735">
    <property type="term" value="F:structural constituent of ribosome"/>
    <property type="evidence" value="ECO:0007669"/>
    <property type="project" value="TreeGrafter"/>
</dbReference>
<dbReference type="InterPro" id="IPR019368">
    <property type="entry name" value="Ribosomal_mS29"/>
</dbReference>
<dbReference type="OrthoDB" id="274828at2759"/>
<keyword evidence="5" id="KW-0496">Mitochondrion</keyword>
<evidence type="ECO:0000313" key="9">
    <source>
        <dbReference type="Proteomes" id="UP000076727"/>
    </source>
</evidence>
<dbReference type="GO" id="GO:0005763">
    <property type="term" value="C:mitochondrial small ribosomal subunit"/>
    <property type="evidence" value="ECO:0007669"/>
    <property type="project" value="TreeGrafter"/>
</dbReference>
<evidence type="ECO:0000256" key="3">
    <source>
        <dbReference type="ARBA" id="ARBA00022946"/>
    </source>
</evidence>
<evidence type="ECO:0000256" key="1">
    <source>
        <dbReference type="ARBA" id="ARBA00004173"/>
    </source>
</evidence>
<accession>A0A165LJE8</accession>
<sequence length="396" mass="43960">MSANQLTKDIFKSDHRTELQLPTFSPEVMNEGSIGKALAFPKSQNEPLRAFGVPGSILRDFRVLSRPCSVIRDVTVSTLNILDAASSKSSRDTRLIMTGPKGCGKSYLLLQTVEYAAHSNWIVMYISRGVNVVNSTNDYAYNARTRTYLQPEYSGQLLQRFLSVNEQFTNTIKTREAVVLEDGTVPAGRSLTDLIKQGLQTPSNAPLVLEAVMSELSQQSEYPVLLAVDDIQAMYGYSSYRDQHCRQIMSQHLAVPRMILEYASGRKAFPRGAVIGAEGTQDTMFKMPLELSEALGLLPNRPAGPYAKRSPEIVEFARGIQNFPVPPRISVGEAASVFEVWMQDNALHTGEVRVENERRYSTSVPNDELFMSKYTEADGNARAFVWNGLLATQSSL</sequence>
<proteinExistence type="inferred from homology"/>
<dbReference type="Pfam" id="PF10236">
    <property type="entry name" value="DAP3"/>
    <property type="match status" value="1"/>
</dbReference>
<comment type="similarity">
    <text evidence="2">Belongs to the mitochondrion-specific ribosomal protein mS29 family.</text>
</comment>
<keyword evidence="3" id="KW-0809">Transit peptide</keyword>
<dbReference type="AlphaFoldDB" id="A0A165LJE8"/>
<organism evidence="8 9">
    <name type="scientific">Daedalea quercina L-15889</name>
    <dbReference type="NCBI Taxonomy" id="1314783"/>
    <lineage>
        <taxon>Eukaryota</taxon>
        <taxon>Fungi</taxon>
        <taxon>Dikarya</taxon>
        <taxon>Basidiomycota</taxon>
        <taxon>Agaricomycotina</taxon>
        <taxon>Agaricomycetes</taxon>
        <taxon>Polyporales</taxon>
        <taxon>Fomitopsis</taxon>
    </lineage>
</organism>
<evidence type="ECO:0000256" key="7">
    <source>
        <dbReference type="ARBA" id="ARBA00035140"/>
    </source>
</evidence>
<dbReference type="Gene3D" id="3.40.50.300">
    <property type="entry name" value="P-loop containing nucleotide triphosphate hydrolases"/>
    <property type="match status" value="1"/>
</dbReference>